<name>Q6ZP43_HUMAN</name>
<dbReference type="AlphaFoldDB" id="Q6ZP43"/>
<sequence length="180" mass="19191">MLVGAQSLEGAEVAGGWCISTTLSAFIPGWVMTAPRLGHSFAPKLEQGEPIRWEQALLSLWGQEGFPGPQECRDAWVCSSSQVAAAVPGRVGLQPLRLRKGWGSHLLCGACSLDCTSPTAAGVTQQPLQMGHCCHQYHKLGGLNNRSSLSYGLEARSPKSLVSRVGFLQGCEEECSMPVP</sequence>
<dbReference type="PeptideAtlas" id="Q6ZP43"/>
<proteinExistence type="evidence at transcript level"/>
<organism evidence="1">
    <name type="scientific">Homo sapiens</name>
    <name type="common">Human</name>
    <dbReference type="NCBI Taxonomy" id="9606"/>
    <lineage>
        <taxon>Eukaryota</taxon>
        <taxon>Metazoa</taxon>
        <taxon>Chordata</taxon>
        <taxon>Craniata</taxon>
        <taxon>Vertebrata</taxon>
        <taxon>Euteleostomi</taxon>
        <taxon>Mammalia</taxon>
        <taxon>Eutheria</taxon>
        <taxon>Euarchontoglires</taxon>
        <taxon>Primates</taxon>
        <taxon>Haplorrhini</taxon>
        <taxon>Catarrhini</taxon>
        <taxon>Hominidae</taxon>
        <taxon>Homo</taxon>
    </lineage>
</organism>
<accession>Q6ZP43</accession>
<protein>
    <submittedName>
        <fullName evidence="1">cDNA FLJ26522 fis, clone KDN08064</fullName>
    </submittedName>
</protein>
<evidence type="ECO:0000313" key="1">
    <source>
        <dbReference type="EMBL" id="BAC85282.1"/>
    </source>
</evidence>
<dbReference type="EMBL" id="AK130032">
    <property type="protein sequence ID" value="BAC85282.1"/>
    <property type="molecule type" value="mRNA"/>
</dbReference>
<reference evidence="1" key="1">
    <citation type="submission" date="2003-07" db="EMBL/GenBank/DDBJ databases">
        <title>NEDO human cDNA sequencing project.</title>
        <authorList>
            <person name="Tashiro H."/>
            <person name="Yamazaki M."/>
            <person name="Watanabe K."/>
            <person name="Kumagai A."/>
            <person name="Itakura S."/>
            <person name="Fukuzumi Y."/>
            <person name="Fujimori Y."/>
            <person name="Komiyama M."/>
            <person name="Suzuki Y."/>
            <person name="Hata H."/>
            <person name="Nakagawa K."/>
            <person name="Mizuno S."/>
            <person name="Morinaga M."/>
            <person name="Kawamura M."/>
            <person name="Sugiyama T."/>
            <person name="Irie R."/>
            <person name="Otsuki T."/>
            <person name="Sato H."/>
            <person name="Nishikawa T."/>
            <person name="Sugiyama A."/>
            <person name="Kawakami B."/>
            <person name="Nagai K."/>
            <person name="Isogai T."/>
            <person name="Sugano S."/>
        </authorList>
    </citation>
    <scope>NUCLEOTIDE SEQUENCE</scope>
    <source>
        <tissue evidence="1">Kidney</tissue>
    </source>
</reference>